<dbReference type="Gene3D" id="3.40.309.10">
    <property type="entry name" value="Aldehyde Dehydrogenase, Chain A, domain 2"/>
    <property type="match status" value="1"/>
</dbReference>
<dbReference type="InterPro" id="IPR015590">
    <property type="entry name" value="Aldehyde_DH_dom"/>
</dbReference>
<dbReference type="Pfam" id="PF00171">
    <property type="entry name" value="Aldedh"/>
    <property type="match status" value="1"/>
</dbReference>
<keyword evidence="4" id="KW-1185">Reference proteome</keyword>
<dbReference type="Proteomes" id="UP000254875">
    <property type="component" value="Unassembled WGS sequence"/>
</dbReference>
<accession>A0A370N2A8</accession>
<dbReference type="Gene3D" id="3.40.605.10">
    <property type="entry name" value="Aldehyde Dehydrogenase, Chain A, domain 1"/>
    <property type="match status" value="1"/>
</dbReference>
<name>A0A370N2A8_9BURK</name>
<dbReference type="AlphaFoldDB" id="A0A370N2A8"/>
<reference evidence="4" key="1">
    <citation type="submission" date="2018-05" db="EMBL/GenBank/DDBJ databases">
        <authorList>
            <person name="Feng T."/>
        </authorList>
    </citation>
    <scope>NUCLEOTIDE SEQUENCE [LARGE SCALE GENOMIC DNA]</scope>
    <source>
        <strain evidence="4">S27</strain>
    </source>
</reference>
<gene>
    <name evidence="3" type="ORF">DLM46_27095</name>
</gene>
<dbReference type="InterPro" id="IPR016163">
    <property type="entry name" value="Ald_DH_C"/>
</dbReference>
<dbReference type="PANTHER" id="PTHR43353">
    <property type="entry name" value="SUCCINATE-SEMIALDEHYDE DEHYDROGENASE, MITOCHONDRIAL"/>
    <property type="match status" value="1"/>
</dbReference>
<dbReference type="InterPro" id="IPR044151">
    <property type="entry name" value="ALDH_KGSADH"/>
</dbReference>
<evidence type="ECO:0000259" key="2">
    <source>
        <dbReference type="Pfam" id="PF00171"/>
    </source>
</evidence>
<dbReference type="GO" id="GO:0016620">
    <property type="term" value="F:oxidoreductase activity, acting on the aldehyde or oxo group of donors, NAD or NADP as acceptor"/>
    <property type="evidence" value="ECO:0007669"/>
    <property type="project" value="InterPro"/>
</dbReference>
<organism evidence="3 4">
    <name type="scientific">Paraburkholderia lacunae</name>
    <dbReference type="NCBI Taxonomy" id="2211104"/>
    <lineage>
        <taxon>Bacteria</taxon>
        <taxon>Pseudomonadati</taxon>
        <taxon>Pseudomonadota</taxon>
        <taxon>Betaproteobacteria</taxon>
        <taxon>Burkholderiales</taxon>
        <taxon>Burkholderiaceae</taxon>
        <taxon>Paraburkholderia</taxon>
    </lineage>
</organism>
<keyword evidence="1" id="KW-0560">Oxidoreductase</keyword>
<dbReference type="InterPro" id="IPR016162">
    <property type="entry name" value="Ald_DH_N"/>
</dbReference>
<protein>
    <submittedName>
        <fullName evidence="3">Aldehyde dehydrogenase (NADP(+))</fullName>
    </submittedName>
</protein>
<dbReference type="SUPFAM" id="SSF53720">
    <property type="entry name" value="ALDH-like"/>
    <property type="match status" value="1"/>
</dbReference>
<feature type="domain" description="Aldehyde dehydrogenase" evidence="2">
    <location>
        <begin position="36"/>
        <end position="457"/>
    </location>
</feature>
<evidence type="ECO:0000313" key="4">
    <source>
        <dbReference type="Proteomes" id="UP000254875"/>
    </source>
</evidence>
<proteinExistence type="predicted"/>
<dbReference type="CDD" id="cd07129">
    <property type="entry name" value="ALDH_KGSADH"/>
    <property type="match status" value="1"/>
</dbReference>
<evidence type="ECO:0000256" key="1">
    <source>
        <dbReference type="ARBA" id="ARBA00023002"/>
    </source>
</evidence>
<dbReference type="RefSeq" id="WP_115105521.1">
    <property type="nucleotide sequence ID" value="NZ_QHKS01000021.1"/>
</dbReference>
<sequence>MTTLGHHYIGGRRSACASNRPLFSLDAITGERHAVSFFEASDAEVAAAARAAYEAFPAYRSLSPAQRVDFLEAIADEIDALDASFVAEASRETALPAARLEGERKRTSGQLRLFAATVRRGDFHDARIDRAQPDRKPLPRPDLRQYRIGVGPVAVFGASNFPIAFSVAGGDTASALAAGCSVVVKAHPGHMVTAEYVADAIERAIAKTDMPAGTFNMIYGTAATGAALVQTPEIRAVGFTGSLAGGRALFDLAQARPEPIPVFAEMSSVNPVFVLPSALIGRGAQIARELAASVTTGCGQLCTNPGLVLGVRSPEFDAFVSDLRGALEQAVPQAMLGAGIRDNFRHGIARLRAVKGVEVLVAEELDGRIGGHLLKADRRALFESSALEEEVFGPSTIVVELDSEADFHAFARTMRGQLTATVLASESDIERNASLIALLEEKVGRLLFNGYPTGVEVSDAIVHGGPYPATTDARGTSVGSVAIGRFLRPVCYQGYPDANLPLALQDANPLNLIRLIDGVPTREAVRATQTAEATS</sequence>
<comment type="caution">
    <text evidence="3">The sequence shown here is derived from an EMBL/GenBank/DDBJ whole genome shotgun (WGS) entry which is preliminary data.</text>
</comment>
<dbReference type="InterPro" id="IPR016161">
    <property type="entry name" value="Ald_DH/histidinol_DH"/>
</dbReference>
<evidence type="ECO:0000313" key="3">
    <source>
        <dbReference type="EMBL" id="RDJ99587.1"/>
    </source>
</evidence>
<dbReference type="PANTHER" id="PTHR43353:SF3">
    <property type="entry name" value="ALDEHYDE DEHYDROGENASE-RELATED"/>
    <property type="match status" value="1"/>
</dbReference>
<dbReference type="InterPro" id="IPR050740">
    <property type="entry name" value="Aldehyde_DH_Superfamily"/>
</dbReference>
<dbReference type="OrthoDB" id="9770537at2"/>
<dbReference type="EMBL" id="QHKS01000021">
    <property type="protein sequence ID" value="RDJ99587.1"/>
    <property type="molecule type" value="Genomic_DNA"/>
</dbReference>